<dbReference type="InterPro" id="IPR036425">
    <property type="entry name" value="MoaB/Mog-like_dom_sf"/>
</dbReference>
<dbReference type="InterPro" id="IPR050101">
    <property type="entry name" value="CinA"/>
</dbReference>
<evidence type="ECO:0000313" key="3">
    <source>
        <dbReference type="EMBL" id="GAA0879820.1"/>
    </source>
</evidence>
<dbReference type="HAMAP" id="MF_00226_B">
    <property type="entry name" value="CinA_B"/>
    <property type="match status" value="1"/>
</dbReference>
<evidence type="ECO:0000256" key="1">
    <source>
        <dbReference type="HAMAP-Rule" id="MF_00226"/>
    </source>
</evidence>
<dbReference type="CDD" id="cd00885">
    <property type="entry name" value="cinA"/>
    <property type="match status" value="1"/>
</dbReference>
<comment type="caution">
    <text evidence="3">The sequence shown here is derived from an EMBL/GenBank/DDBJ whole genome shotgun (WGS) entry which is preliminary data.</text>
</comment>
<dbReference type="InterPro" id="IPR008136">
    <property type="entry name" value="CinA_C"/>
</dbReference>
<dbReference type="InterPro" id="IPR008135">
    <property type="entry name" value="Competence-induced_CinA"/>
</dbReference>
<dbReference type="Gene3D" id="3.40.980.10">
    <property type="entry name" value="MoaB/Mog-like domain"/>
    <property type="match status" value="1"/>
</dbReference>
<reference evidence="4" key="1">
    <citation type="journal article" date="2019" name="Int. J. Syst. Evol. Microbiol.">
        <title>The Global Catalogue of Microorganisms (GCM) 10K type strain sequencing project: providing services to taxonomists for standard genome sequencing and annotation.</title>
        <authorList>
            <consortium name="The Broad Institute Genomics Platform"/>
            <consortium name="The Broad Institute Genome Sequencing Center for Infectious Disease"/>
            <person name="Wu L."/>
            <person name="Ma J."/>
        </authorList>
    </citation>
    <scope>NUCLEOTIDE SEQUENCE [LARGE SCALE GENOMIC DNA]</scope>
    <source>
        <strain evidence="4">JCM 16112</strain>
    </source>
</reference>
<accession>A0ABP3YEE6</accession>
<dbReference type="Gene3D" id="3.90.950.20">
    <property type="entry name" value="CinA-like"/>
    <property type="match status" value="1"/>
</dbReference>
<dbReference type="SMART" id="SM00852">
    <property type="entry name" value="MoCF_biosynth"/>
    <property type="match status" value="1"/>
</dbReference>
<dbReference type="NCBIfam" id="NF001813">
    <property type="entry name" value="PRK00549.1"/>
    <property type="match status" value="1"/>
</dbReference>
<name>A0ABP3YEE6_9BACT</name>
<dbReference type="Proteomes" id="UP001500469">
    <property type="component" value="Unassembled WGS sequence"/>
</dbReference>
<dbReference type="NCBIfam" id="TIGR00177">
    <property type="entry name" value="molyb_syn"/>
    <property type="match status" value="1"/>
</dbReference>
<proteinExistence type="inferred from homology"/>
<dbReference type="NCBIfam" id="TIGR00200">
    <property type="entry name" value="cinA_nterm"/>
    <property type="match status" value="1"/>
</dbReference>
<dbReference type="PIRSF" id="PIRSF006728">
    <property type="entry name" value="CinA"/>
    <property type="match status" value="1"/>
</dbReference>
<dbReference type="SUPFAM" id="SSF142433">
    <property type="entry name" value="CinA-like"/>
    <property type="match status" value="1"/>
</dbReference>
<dbReference type="Gene3D" id="3.30.70.2860">
    <property type="match status" value="1"/>
</dbReference>
<dbReference type="InterPro" id="IPR001453">
    <property type="entry name" value="MoaB/Mog_dom"/>
</dbReference>
<dbReference type="PANTHER" id="PTHR13939">
    <property type="entry name" value="NICOTINAMIDE-NUCLEOTIDE AMIDOHYDROLASE PNCC"/>
    <property type="match status" value="1"/>
</dbReference>
<dbReference type="EMBL" id="BAAAFI010000034">
    <property type="protein sequence ID" value="GAA0879820.1"/>
    <property type="molecule type" value="Genomic_DNA"/>
</dbReference>
<dbReference type="RefSeq" id="WP_343852617.1">
    <property type="nucleotide sequence ID" value="NZ_BAAAFI010000034.1"/>
</dbReference>
<dbReference type="Pfam" id="PF00994">
    <property type="entry name" value="MoCF_biosynth"/>
    <property type="match status" value="1"/>
</dbReference>
<dbReference type="NCBIfam" id="TIGR00199">
    <property type="entry name" value="PncC_domain"/>
    <property type="match status" value="1"/>
</dbReference>
<protein>
    <recommendedName>
        <fullName evidence="1">CinA-like protein</fullName>
    </recommendedName>
</protein>
<keyword evidence="4" id="KW-1185">Reference proteome</keyword>
<comment type="similarity">
    <text evidence="1">Belongs to the CinA family.</text>
</comment>
<gene>
    <name evidence="3" type="ORF">GCM10009119_27890</name>
</gene>
<dbReference type="Pfam" id="PF18146">
    <property type="entry name" value="CinA_KH"/>
    <property type="match status" value="1"/>
</dbReference>
<evidence type="ECO:0000313" key="4">
    <source>
        <dbReference type="Proteomes" id="UP001500469"/>
    </source>
</evidence>
<sequence length="418" mass="45665">MKLVKAEIIAIGDELLYGQIVDTNSHWISQELDLIGVKVVRKTTIGDNRTDILAAFAEAEKRADVILITGGLGPTQDDLTKPLMAEYFGCGIIEFPRAVEAVTAFFKQRGREITPLNILQGHLPSCCTYVPNEVGTAPGMWFEKNNRYWMSMPGVPHEMKKLMKDFVLPKLPTVFSLPVIYHKVIKTVGIGESWLADLIRDWENALPEHIRLAYLPSLGQVKLRLTAFGTVRKKLEQEVAAQIALVLPQITSYVYGYDEETLESAIGKLLKNSGKTLALAESCTGGYISHLVTSIPGSSAYFNGSVVPYHNQFKENLVGVKSETLSAQGAVSEETVLEMAQGVKKLFGADFGLSSSGIAGPDGGTEEKPVGTVWIACAGEGFVEAKKLQLSQDRLLNIQITGVAVLNLLRICLIQNNK</sequence>
<dbReference type="PANTHER" id="PTHR13939:SF0">
    <property type="entry name" value="NMN AMIDOHYDROLASE-LIKE PROTEIN YFAY"/>
    <property type="match status" value="1"/>
</dbReference>
<dbReference type="SUPFAM" id="SSF53218">
    <property type="entry name" value="Molybdenum cofactor biosynthesis proteins"/>
    <property type="match status" value="1"/>
</dbReference>
<dbReference type="InterPro" id="IPR041424">
    <property type="entry name" value="CinA_KH"/>
</dbReference>
<organism evidence="3 4">
    <name type="scientific">Algoriphagus jejuensis</name>
    <dbReference type="NCBI Taxonomy" id="419934"/>
    <lineage>
        <taxon>Bacteria</taxon>
        <taxon>Pseudomonadati</taxon>
        <taxon>Bacteroidota</taxon>
        <taxon>Cytophagia</taxon>
        <taxon>Cytophagales</taxon>
        <taxon>Cyclobacteriaceae</taxon>
        <taxon>Algoriphagus</taxon>
    </lineage>
</organism>
<evidence type="ECO:0000259" key="2">
    <source>
        <dbReference type="SMART" id="SM00852"/>
    </source>
</evidence>
<dbReference type="InterPro" id="IPR036653">
    <property type="entry name" value="CinA-like_C"/>
</dbReference>
<feature type="domain" description="MoaB/Mog" evidence="2">
    <location>
        <begin position="7"/>
        <end position="173"/>
    </location>
</feature>
<dbReference type="Pfam" id="PF02464">
    <property type="entry name" value="CinA"/>
    <property type="match status" value="1"/>
</dbReference>